<evidence type="ECO:0000313" key="4">
    <source>
        <dbReference type="Ensembl" id="ENSXCOP00000003004.1"/>
    </source>
</evidence>
<evidence type="ECO:0000313" key="5">
    <source>
        <dbReference type="Proteomes" id="UP000261380"/>
    </source>
</evidence>
<feature type="repeat" description="RCC1" evidence="2">
    <location>
        <begin position="155"/>
        <end position="209"/>
    </location>
</feature>
<protein>
    <recommendedName>
        <fullName evidence="3">RCC1-like domain-containing protein</fullName>
    </recommendedName>
</protein>
<dbReference type="AlphaFoldDB" id="A0A3B5L5G7"/>
<dbReference type="InterPro" id="IPR058923">
    <property type="entry name" value="RCC1-like_dom"/>
</dbReference>
<dbReference type="GeneTree" id="ENSGT00940000166813"/>
<proteinExistence type="predicted"/>
<feature type="repeat" description="RCC1" evidence="2">
    <location>
        <begin position="210"/>
        <end position="261"/>
    </location>
</feature>
<dbReference type="STRING" id="32473.ENSXCOP00000003004"/>
<evidence type="ECO:0000259" key="3">
    <source>
        <dbReference type="Pfam" id="PF25390"/>
    </source>
</evidence>
<organism evidence="4 5">
    <name type="scientific">Xiphophorus couchianus</name>
    <name type="common">Monterrey platyfish</name>
    <dbReference type="NCBI Taxonomy" id="32473"/>
    <lineage>
        <taxon>Eukaryota</taxon>
        <taxon>Metazoa</taxon>
        <taxon>Chordata</taxon>
        <taxon>Craniata</taxon>
        <taxon>Vertebrata</taxon>
        <taxon>Euteleostomi</taxon>
        <taxon>Actinopterygii</taxon>
        <taxon>Neopterygii</taxon>
        <taxon>Teleostei</taxon>
        <taxon>Neoteleostei</taxon>
        <taxon>Acanthomorphata</taxon>
        <taxon>Ovalentaria</taxon>
        <taxon>Atherinomorphae</taxon>
        <taxon>Cyprinodontiformes</taxon>
        <taxon>Poeciliidae</taxon>
        <taxon>Poeciliinae</taxon>
        <taxon>Xiphophorus</taxon>
    </lineage>
</organism>
<dbReference type="Ensembl" id="ENSXCOT00000003041.1">
    <property type="protein sequence ID" value="ENSXCOP00000003004.1"/>
    <property type="gene ID" value="ENSXCOG00000002383.1"/>
</dbReference>
<feature type="repeat" description="RCC1" evidence="2">
    <location>
        <begin position="45"/>
        <end position="95"/>
    </location>
</feature>
<dbReference type="Gene3D" id="2.130.10.30">
    <property type="entry name" value="Regulator of chromosome condensation 1/beta-lactamase-inhibitor protein II"/>
    <property type="match status" value="2"/>
</dbReference>
<reference evidence="4" key="2">
    <citation type="submission" date="2025-09" db="UniProtKB">
        <authorList>
            <consortium name="Ensembl"/>
        </authorList>
    </citation>
    <scope>IDENTIFICATION</scope>
</reference>
<dbReference type="InterPro" id="IPR051210">
    <property type="entry name" value="Ub_ligase/GEF_domain"/>
</dbReference>
<feature type="domain" description="RCC1-like" evidence="3">
    <location>
        <begin position="4"/>
        <end position="254"/>
    </location>
</feature>
<dbReference type="PANTHER" id="PTHR22870:SF155">
    <property type="entry name" value="E3 UBIQUITIN-PROTEIN LIGASE HERC1-RELATED"/>
    <property type="match status" value="1"/>
</dbReference>
<dbReference type="PROSITE" id="PS50012">
    <property type="entry name" value="RCC1_3"/>
    <property type="match status" value="4"/>
</dbReference>
<sequence length="295" mass="31503">MFAGKLGHGDTNRVYRPKVIEALHGFIIRKVCAVSQSSLALTSAGQVFAWGCGSCLGCGSSETTSLRPRFIEDLGITKIIDISCGDSHCLALSHGEKSSPVLYAWGNNTMGQCGQGHTSTPITKPRKVLGLEGISIQQITAGTSHSLAWTEGGKSEVYLWGNGRYGQLAGTGTNLTMPTVAPSLLQTQQVSALVTSCGSDGHSMALTETGEVFTWGDGDFGKLGHGNSERQRRPKQIEALQGEDVVQVNTAGALSCSIWTPRVRYVKSLCCASQAQTCLVCKKRELFFISKIFSH</sequence>
<dbReference type="PANTHER" id="PTHR22870">
    <property type="entry name" value="REGULATOR OF CHROMOSOME CONDENSATION"/>
    <property type="match status" value="1"/>
</dbReference>
<dbReference type="InterPro" id="IPR000408">
    <property type="entry name" value="Reg_chr_condens"/>
</dbReference>
<dbReference type="Pfam" id="PF25390">
    <property type="entry name" value="WD40_RLD"/>
    <property type="match status" value="1"/>
</dbReference>
<dbReference type="InterPro" id="IPR009091">
    <property type="entry name" value="RCC1/BLIP-II"/>
</dbReference>
<reference evidence="4" key="1">
    <citation type="submission" date="2025-08" db="UniProtKB">
        <authorList>
            <consortium name="Ensembl"/>
        </authorList>
    </citation>
    <scope>IDENTIFICATION</scope>
</reference>
<keyword evidence="5" id="KW-1185">Reference proteome</keyword>
<dbReference type="SUPFAM" id="SSF50985">
    <property type="entry name" value="RCC1/BLIP-II"/>
    <property type="match status" value="1"/>
</dbReference>
<keyword evidence="1" id="KW-0677">Repeat</keyword>
<dbReference type="PRINTS" id="PR00633">
    <property type="entry name" value="RCCNDNSATION"/>
</dbReference>
<feature type="repeat" description="RCC1" evidence="2">
    <location>
        <begin position="100"/>
        <end position="152"/>
    </location>
</feature>
<accession>A0A3B5L5G7</accession>
<evidence type="ECO:0000256" key="1">
    <source>
        <dbReference type="ARBA" id="ARBA00022737"/>
    </source>
</evidence>
<dbReference type="Proteomes" id="UP000261380">
    <property type="component" value="Unplaced"/>
</dbReference>
<name>A0A3B5L5G7_9TELE</name>
<evidence type="ECO:0000256" key="2">
    <source>
        <dbReference type="PROSITE-ProRule" id="PRU00235"/>
    </source>
</evidence>